<keyword evidence="3" id="KW-1185">Reference proteome</keyword>
<protein>
    <submittedName>
        <fullName evidence="2">Uncharacterized protein</fullName>
    </submittedName>
</protein>
<evidence type="ECO:0000313" key="3">
    <source>
        <dbReference type="Proteomes" id="UP000268093"/>
    </source>
</evidence>
<gene>
    <name evidence="2" type="ORF">BC936DRAFT_149357</name>
</gene>
<dbReference type="EMBL" id="RBNI01008784">
    <property type="protein sequence ID" value="RUP44512.1"/>
    <property type="molecule type" value="Genomic_DNA"/>
</dbReference>
<evidence type="ECO:0000313" key="2">
    <source>
        <dbReference type="EMBL" id="RUP44512.1"/>
    </source>
</evidence>
<organism evidence="2 3">
    <name type="scientific">Jimgerdemannia flammicorona</name>
    <dbReference type="NCBI Taxonomy" id="994334"/>
    <lineage>
        <taxon>Eukaryota</taxon>
        <taxon>Fungi</taxon>
        <taxon>Fungi incertae sedis</taxon>
        <taxon>Mucoromycota</taxon>
        <taxon>Mucoromycotina</taxon>
        <taxon>Endogonomycetes</taxon>
        <taxon>Endogonales</taxon>
        <taxon>Endogonaceae</taxon>
        <taxon>Jimgerdemannia</taxon>
    </lineage>
</organism>
<sequence length="120" mass="13625">MTPMNESTIRLATRVFGQQYYDTLATQVAKPGLTRGRRGHFNDLSFQDEEDVTTHRHKEKLIPTDSEAVAKAQYNTLIKKAYVPGAEVYTDAPSYQPADEIIPALQDKRNRTPESRGRPF</sequence>
<proteinExistence type="predicted"/>
<evidence type="ECO:0000256" key="1">
    <source>
        <dbReference type="SAM" id="MobiDB-lite"/>
    </source>
</evidence>
<name>A0A433D0Z6_9FUNG</name>
<comment type="caution">
    <text evidence="2">The sequence shown here is derived from an EMBL/GenBank/DDBJ whole genome shotgun (WGS) entry which is preliminary data.</text>
</comment>
<dbReference type="AlphaFoldDB" id="A0A433D0Z6"/>
<feature type="compositionally biased region" description="Basic and acidic residues" evidence="1">
    <location>
        <begin position="106"/>
        <end position="120"/>
    </location>
</feature>
<dbReference type="Proteomes" id="UP000268093">
    <property type="component" value="Unassembled WGS sequence"/>
</dbReference>
<feature type="region of interest" description="Disordered" evidence="1">
    <location>
        <begin position="101"/>
        <end position="120"/>
    </location>
</feature>
<accession>A0A433D0Z6</accession>
<dbReference type="OrthoDB" id="118550at2759"/>
<reference evidence="2 3" key="1">
    <citation type="journal article" date="2018" name="New Phytol.">
        <title>Phylogenomics of Endogonaceae and evolution of mycorrhizas within Mucoromycota.</title>
        <authorList>
            <person name="Chang Y."/>
            <person name="Desiro A."/>
            <person name="Na H."/>
            <person name="Sandor L."/>
            <person name="Lipzen A."/>
            <person name="Clum A."/>
            <person name="Barry K."/>
            <person name="Grigoriev I.V."/>
            <person name="Martin F.M."/>
            <person name="Stajich J.E."/>
            <person name="Smith M.E."/>
            <person name="Bonito G."/>
            <person name="Spatafora J.W."/>
        </authorList>
    </citation>
    <scope>NUCLEOTIDE SEQUENCE [LARGE SCALE GENOMIC DNA]</scope>
    <source>
        <strain evidence="2 3">GMNB39</strain>
    </source>
</reference>